<gene>
    <name evidence="2" type="ORF">EHS25_004455</name>
</gene>
<evidence type="ECO:0000313" key="2">
    <source>
        <dbReference type="EMBL" id="RSH94650.1"/>
    </source>
</evidence>
<evidence type="ECO:0000256" key="1">
    <source>
        <dbReference type="SAM" id="MobiDB-lite"/>
    </source>
</evidence>
<feature type="compositionally biased region" description="Basic and acidic residues" evidence="1">
    <location>
        <begin position="424"/>
        <end position="436"/>
    </location>
</feature>
<dbReference type="OrthoDB" id="2565370at2759"/>
<dbReference type="Proteomes" id="UP000279259">
    <property type="component" value="Unassembled WGS sequence"/>
</dbReference>
<reference evidence="2 3" key="1">
    <citation type="submission" date="2018-11" db="EMBL/GenBank/DDBJ databases">
        <title>Genome sequence of Saitozyma podzolica DSM 27192.</title>
        <authorList>
            <person name="Aliyu H."/>
            <person name="Gorte O."/>
            <person name="Ochsenreither K."/>
        </authorList>
    </citation>
    <scope>NUCLEOTIDE SEQUENCE [LARGE SCALE GENOMIC DNA]</scope>
    <source>
        <strain evidence="2 3">DSM 27192</strain>
    </source>
</reference>
<feature type="compositionally biased region" description="Low complexity" evidence="1">
    <location>
        <begin position="320"/>
        <end position="336"/>
    </location>
</feature>
<name>A0A427YU51_9TREE</name>
<evidence type="ECO:0000313" key="3">
    <source>
        <dbReference type="Proteomes" id="UP000279259"/>
    </source>
</evidence>
<feature type="region of interest" description="Disordered" evidence="1">
    <location>
        <begin position="263"/>
        <end position="299"/>
    </location>
</feature>
<feature type="region of interest" description="Disordered" evidence="1">
    <location>
        <begin position="406"/>
        <end position="546"/>
    </location>
</feature>
<dbReference type="EMBL" id="RSCD01000002">
    <property type="protein sequence ID" value="RSH94650.1"/>
    <property type="molecule type" value="Genomic_DNA"/>
</dbReference>
<organism evidence="2 3">
    <name type="scientific">Saitozyma podzolica</name>
    <dbReference type="NCBI Taxonomy" id="1890683"/>
    <lineage>
        <taxon>Eukaryota</taxon>
        <taxon>Fungi</taxon>
        <taxon>Dikarya</taxon>
        <taxon>Basidiomycota</taxon>
        <taxon>Agaricomycotina</taxon>
        <taxon>Tremellomycetes</taxon>
        <taxon>Tremellales</taxon>
        <taxon>Trimorphomycetaceae</taxon>
        <taxon>Saitozyma</taxon>
    </lineage>
</organism>
<feature type="region of interest" description="Disordered" evidence="1">
    <location>
        <begin position="356"/>
        <end position="392"/>
    </location>
</feature>
<keyword evidence="3" id="KW-1185">Reference proteome</keyword>
<sequence>MRASEVFDELEVVVEFEGRDFTEYETRFSPATPTSPPTFTCYLEADPDEAVHIIIRRHQAKRWTGDLMTDPVVDRKLFCTEYIRAEERVARHAVFPSLSRCQPWRPDEAARAYDHLQAERSIAAPEPYPHYDLSTLDELMVLHNGPSERLGTIEVSIWRGVFRSHSNICTTRETAAQSTWFNGSTDLSSASKSWLGSKSTHQQSFDKFDTFEDDHLYPWCRFIFRYGTRNMLIANGIVFHDSIDQDLEAALRALENPDLLIEVRSGSSPTRPRLEVQFSPRDPSPDLPGLPVGKLGTPLASETPQLIENQEQARARLTDPTDSTDPTGPSDSTDPPNVEDVDALQTALSALLPEVVSSRQPSHAQAGLGATPAEPRSAPEPPSMVTPSSPIDTSLLSNTILAPSRSINHLVPSKRPSPILTPCRDQDRRPSADPKRSRGQAQKISTRAPLRINHTNRATIPPESGTTCGKAQGQSARSKDASAVSASRRSQSDTKRRQAQRTDSPRTRKPARSKIDVNSRPPSWRDWKPTRYPAASRTNTSPNDRVRAQSLRAADRRRATVQVVPTPARPSRYIDLTIDDSDDDEEYAALRELSQRATGRTVAEAIDLT</sequence>
<protein>
    <submittedName>
        <fullName evidence="2">Uncharacterized protein</fullName>
    </submittedName>
</protein>
<feature type="compositionally biased region" description="Basic and acidic residues" evidence="1">
    <location>
        <begin position="513"/>
        <end position="529"/>
    </location>
</feature>
<proteinExistence type="predicted"/>
<comment type="caution">
    <text evidence="2">The sequence shown here is derived from an EMBL/GenBank/DDBJ whole genome shotgun (WGS) entry which is preliminary data.</text>
</comment>
<dbReference type="AlphaFoldDB" id="A0A427YU51"/>
<feature type="region of interest" description="Disordered" evidence="1">
    <location>
        <begin position="313"/>
        <end position="339"/>
    </location>
</feature>
<accession>A0A427YU51</accession>
<feature type="compositionally biased region" description="Polar residues" evidence="1">
    <location>
        <begin position="453"/>
        <end position="474"/>
    </location>
</feature>